<feature type="region of interest" description="Disordered" evidence="1">
    <location>
        <begin position="49"/>
        <end position="92"/>
    </location>
</feature>
<feature type="region of interest" description="Disordered" evidence="1">
    <location>
        <begin position="1"/>
        <end position="32"/>
    </location>
</feature>
<accession>A0A6A3N9K5</accession>
<dbReference type="EMBL" id="QXFV01000406">
    <property type="protein sequence ID" value="KAE9038519.1"/>
    <property type="molecule type" value="Genomic_DNA"/>
</dbReference>
<evidence type="ECO:0000313" key="3">
    <source>
        <dbReference type="Proteomes" id="UP000429607"/>
    </source>
</evidence>
<proteinExistence type="predicted"/>
<evidence type="ECO:0000313" key="2">
    <source>
        <dbReference type="EMBL" id="KAE9038519.1"/>
    </source>
</evidence>
<feature type="compositionally biased region" description="Polar residues" evidence="1">
    <location>
        <begin position="1"/>
        <end position="14"/>
    </location>
</feature>
<feature type="compositionally biased region" description="Polar residues" evidence="1">
    <location>
        <begin position="58"/>
        <end position="68"/>
    </location>
</feature>
<gene>
    <name evidence="2" type="ORF">PR001_g7924</name>
</gene>
<comment type="caution">
    <text evidence="2">The sequence shown here is derived from an EMBL/GenBank/DDBJ whole genome shotgun (WGS) entry which is preliminary data.</text>
</comment>
<name>A0A6A3N9K5_9STRA</name>
<sequence length="120" mass="12664">MPAPGSPTNGTPNLTPWPRYAGRRSGWSPVMGGGAWPDTHNCSEGTFCGKHTGRNKDGSNAQRTGSVQHETRGADDLDAGSSGSDIITRNIRDAPVGRNGVCLHLREHPSRATDTAEDGK</sequence>
<dbReference type="AlphaFoldDB" id="A0A6A3N9K5"/>
<evidence type="ECO:0000256" key="1">
    <source>
        <dbReference type="SAM" id="MobiDB-lite"/>
    </source>
</evidence>
<reference evidence="2 3" key="1">
    <citation type="submission" date="2018-09" db="EMBL/GenBank/DDBJ databases">
        <title>Genomic investigation of the strawberry pathogen Phytophthora fragariae indicates pathogenicity is determined by transcriptional variation in three key races.</title>
        <authorList>
            <person name="Adams T.M."/>
            <person name="Armitage A.D."/>
            <person name="Sobczyk M.K."/>
            <person name="Bates H.J."/>
            <person name="Dunwell J.M."/>
            <person name="Nellist C.F."/>
            <person name="Harrison R.J."/>
        </authorList>
    </citation>
    <scope>NUCLEOTIDE SEQUENCE [LARGE SCALE GENOMIC DNA]</scope>
    <source>
        <strain evidence="2 3">SCRP249</strain>
    </source>
</reference>
<organism evidence="2 3">
    <name type="scientific">Phytophthora rubi</name>
    <dbReference type="NCBI Taxonomy" id="129364"/>
    <lineage>
        <taxon>Eukaryota</taxon>
        <taxon>Sar</taxon>
        <taxon>Stramenopiles</taxon>
        <taxon>Oomycota</taxon>
        <taxon>Peronosporomycetes</taxon>
        <taxon>Peronosporales</taxon>
        <taxon>Peronosporaceae</taxon>
        <taxon>Phytophthora</taxon>
    </lineage>
</organism>
<dbReference type="Proteomes" id="UP000429607">
    <property type="component" value="Unassembled WGS sequence"/>
</dbReference>
<protein>
    <submittedName>
        <fullName evidence="2">Uncharacterized protein</fullName>
    </submittedName>
</protein>